<keyword evidence="1" id="KW-0812">Transmembrane</keyword>
<proteinExistence type="predicted"/>
<comment type="caution">
    <text evidence="2">The sequence shown here is derived from an EMBL/GenBank/DDBJ whole genome shotgun (WGS) entry which is preliminary data.</text>
</comment>
<accession>G5J793</accession>
<keyword evidence="1" id="KW-1133">Transmembrane helix</keyword>
<dbReference type="RefSeq" id="WP_007311404.1">
    <property type="nucleotide sequence ID" value="NZ_AESD01000493.1"/>
</dbReference>
<organism evidence="2 3">
    <name type="scientific">Crocosphaera watsonii WH 0003</name>
    <dbReference type="NCBI Taxonomy" id="423471"/>
    <lineage>
        <taxon>Bacteria</taxon>
        <taxon>Bacillati</taxon>
        <taxon>Cyanobacteriota</taxon>
        <taxon>Cyanophyceae</taxon>
        <taxon>Oscillatoriophycideae</taxon>
        <taxon>Chroococcales</taxon>
        <taxon>Aphanothecaceae</taxon>
        <taxon>Crocosphaera</taxon>
    </lineage>
</organism>
<dbReference type="EMBL" id="AESD01000493">
    <property type="protein sequence ID" value="EHJ11954.1"/>
    <property type="molecule type" value="Genomic_DNA"/>
</dbReference>
<name>G5J793_CROWT</name>
<evidence type="ECO:0000313" key="3">
    <source>
        <dbReference type="Proteomes" id="UP000003477"/>
    </source>
</evidence>
<dbReference type="GeneID" id="88766890"/>
<protein>
    <submittedName>
        <fullName evidence="2">Uncharacterized protein</fullName>
    </submittedName>
</protein>
<sequence length="117" mass="13525">MNHFYSRPEDLPPRNPVDDSLQRNLDQAITGYFYETCDHLTQRVLSRGGWYVTTCGTALTLVIICVDRRHNWDVLKYMSSLGKYLKEFAPTTNIRIYPPPGDGTSLQMTFKMPMMSE</sequence>
<evidence type="ECO:0000313" key="2">
    <source>
        <dbReference type="EMBL" id="EHJ11954.1"/>
    </source>
</evidence>
<dbReference type="Proteomes" id="UP000003477">
    <property type="component" value="Unassembled WGS sequence"/>
</dbReference>
<dbReference type="PATRIC" id="fig|423471.3.peg.3135"/>
<reference evidence="2 3" key="1">
    <citation type="journal article" date="2011" name="Front. Microbiol.">
        <title>Two Strains of Crocosphaera watsonii with Highly Conserved Genomes are Distinguished by Strain-Specific Features.</title>
        <authorList>
            <person name="Bench S.R."/>
            <person name="Ilikchyan I.N."/>
            <person name="Tripp H.J."/>
            <person name="Zehr J.P."/>
        </authorList>
    </citation>
    <scope>NUCLEOTIDE SEQUENCE [LARGE SCALE GENOMIC DNA]</scope>
    <source>
        <strain evidence="2 3">WH 0003</strain>
    </source>
</reference>
<keyword evidence="1" id="KW-0472">Membrane</keyword>
<evidence type="ECO:0000256" key="1">
    <source>
        <dbReference type="SAM" id="Phobius"/>
    </source>
</evidence>
<dbReference type="AlphaFoldDB" id="G5J793"/>
<feature type="transmembrane region" description="Helical" evidence="1">
    <location>
        <begin position="48"/>
        <end position="66"/>
    </location>
</feature>
<gene>
    <name evidence="2" type="ORF">CWATWH0003_3334</name>
</gene>